<comment type="caution">
    <text evidence="1">The sequence shown here is derived from an EMBL/GenBank/DDBJ whole genome shotgun (WGS) entry which is preliminary data.</text>
</comment>
<dbReference type="Proteomes" id="UP001180531">
    <property type="component" value="Unassembled WGS sequence"/>
</dbReference>
<feature type="non-terminal residue" evidence="1">
    <location>
        <position position="61"/>
    </location>
</feature>
<protein>
    <submittedName>
        <fullName evidence="1">2,3-diaminopropionate biosynthesis protein SbnB</fullName>
    </submittedName>
</protein>
<proteinExistence type="predicted"/>
<keyword evidence="2" id="KW-1185">Reference proteome</keyword>
<dbReference type="EMBL" id="JAVRFI010000071">
    <property type="protein sequence ID" value="MDT0454092.1"/>
    <property type="molecule type" value="Genomic_DNA"/>
</dbReference>
<name>A0ABU2SYL8_9ACTN</name>
<dbReference type="Gene3D" id="3.40.50.720">
    <property type="entry name" value="NAD(P)-binding Rossmann-like Domain"/>
    <property type="match status" value="1"/>
</dbReference>
<accession>A0ABU2SYL8</accession>
<gene>
    <name evidence="1" type="ORF">RM609_34235</name>
</gene>
<evidence type="ECO:0000313" key="1">
    <source>
        <dbReference type="EMBL" id="MDT0454092.1"/>
    </source>
</evidence>
<reference evidence="1" key="1">
    <citation type="submission" date="2024-05" db="EMBL/GenBank/DDBJ databases">
        <title>30 novel species of actinomycetes from the DSMZ collection.</title>
        <authorList>
            <person name="Nouioui I."/>
        </authorList>
    </citation>
    <scope>NUCLEOTIDE SEQUENCE</scope>
    <source>
        <strain evidence="1">DSM 40473</strain>
    </source>
</reference>
<sequence length="61" mass="6792">MNLSLRDLHPESLLDANNIFDDVEHCLTARTSPHLLSMTHPREEFVTGTLADVMDGDAQLS</sequence>
<evidence type="ECO:0000313" key="2">
    <source>
        <dbReference type="Proteomes" id="UP001180531"/>
    </source>
</evidence>
<organism evidence="1 2">
    <name type="scientific">Streptomyces hesseae</name>
    <dbReference type="NCBI Taxonomy" id="3075519"/>
    <lineage>
        <taxon>Bacteria</taxon>
        <taxon>Bacillati</taxon>
        <taxon>Actinomycetota</taxon>
        <taxon>Actinomycetes</taxon>
        <taxon>Kitasatosporales</taxon>
        <taxon>Streptomycetaceae</taxon>
        <taxon>Streptomyces</taxon>
    </lineage>
</organism>